<evidence type="ECO:0000256" key="2">
    <source>
        <dbReference type="SAM" id="MobiDB-lite"/>
    </source>
</evidence>
<evidence type="ECO:0000313" key="4">
    <source>
        <dbReference type="Proteomes" id="UP001223072"/>
    </source>
</evidence>
<keyword evidence="1" id="KW-0560">Oxidoreductase</keyword>
<dbReference type="InterPro" id="IPR038220">
    <property type="entry name" value="PHOX_C_sf"/>
</dbReference>
<dbReference type="InterPro" id="IPR036249">
    <property type="entry name" value="Thioredoxin-like_sf"/>
</dbReference>
<feature type="region of interest" description="Disordered" evidence="2">
    <location>
        <begin position="55"/>
        <end position="74"/>
    </location>
</feature>
<evidence type="ECO:0000256" key="1">
    <source>
        <dbReference type="ARBA" id="ARBA00023002"/>
    </source>
</evidence>
<organism evidence="3 4">
    <name type="scientific">Streptomyces turgidiscabies</name>
    <dbReference type="NCBI Taxonomy" id="85558"/>
    <lineage>
        <taxon>Bacteria</taxon>
        <taxon>Bacillati</taxon>
        <taxon>Actinomycetota</taxon>
        <taxon>Actinomycetes</taxon>
        <taxon>Kitasatosporales</taxon>
        <taxon>Streptomycetaceae</taxon>
        <taxon>Streptomyces</taxon>
    </lineage>
</organism>
<accession>A0ABU0RV04</accession>
<gene>
    <name evidence="3" type="ORF">QFZ49_005801</name>
</gene>
<dbReference type="Gene3D" id="3.40.30.20">
    <property type="match status" value="1"/>
</dbReference>
<sequence length="74" mass="8053">MEDVDGTLRDWFAKYGRHGGGIAVVRPDRYLAALTDARDLATVTDAFERLLAPSRSTDSKDAWRSLPGAEGEAS</sequence>
<evidence type="ECO:0000313" key="3">
    <source>
        <dbReference type="EMBL" id="MDQ0935829.1"/>
    </source>
</evidence>
<protein>
    <submittedName>
        <fullName evidence="3">Uncharacterized protein</fullName>
    </submittedName>
</protein>
<dbReference type="SUPFAM" id="SSF52833">
    <property type="entry name" value="Thioredoxin-like"/>
    <property type="match status" value="1"/>
</dbReference>
<reference evidence="3 4" key="1">
    <citation type="submission" date="2023-07" db="EMBL/GenBank/DDBJ databases">
        <title>Comparative genomics of wheat-associated soil bacteria to identify genetic determinants of phenazine resistance.</title>
        <authorList>
            <person name="Mouncey N."/>
        </authorList>
    </citation>
    <scope>NUCLEOTIDE SEQUENCE [LARGE SCALE GENOMIC DNA]</scope>
    <source>
        <strain evidence="3 4">W2I16</strain>
    </source>
</reference>
<comment type="caution">
    <text evidence="3">The sequence shown here is derived from an EMBL/GenBank/DDBJ whole genome shotgun (WGS) entry which is preliminary data.</text>
</comment>
<dbReference type="Proteomes" id="UP001223072">
    <property type="component" value="Unassembled WGS sequence"/>
</dbReference>
<proteinExistence type="predicted"/>
<name>A0ABU0RV04_9ACTN</name>
<dbReference type="RefSeq" id="WP_307629319.1">
    <property type="nucleotide sequence ID" value="NZ_JAUSZS010000007.1"/>
</dbReference>
<keyword evidence="4" id="KW-1185">Reference proteome</keyword>
<dbReference type="EMBL" id="JAUSZS010000007">
    <property type="protein sequence ID" value="MDQ0935829.1"/>
    <property type="molecule type" value="Genomic_DNA"/>
</dbReference>